<evidence type="ECO:0000256" key="1">
    <source>
        <dbReference type="SAM" id="MobiDB-lite"/>
    </source>
</evidence>
<comment type="caution">
    <text evidence="2">The sequence shown here is derived from an EMBL/GenBank/DDBJ whole genome shotgun (WGS) entry which is preliminary data.</text>
</comment>
<feature type="compositionally biased region" description="Polar residues" evidence="1">
    <location>
        <begin position="16"/>
        <end position="26"/>
    </location>
</feature>
<reference evidence="2 3" key="1">
    <citation type="journal article" date="2019" name="Int. J. Infect. Dis.">
        <title>Characterization of a community-acquired methicillin-resistant sequence type 338 Staphylococcus aureus strain containing a staphylococcal cassette chromosome mec type VT.</title>
        <authorList>
            <person name="Chen Y."/>
            <person name="Hong J."/>
            <person name="Chen Y."/>
            <person name="Wang H."/>
            <person name="Yu Y."/>
            <person name="Qu T."/>
        </authorList>
    </citation>
    <scope>NUCLEOTIDE SEQUENCE [LARGE SCALE GENOMIC DNA]</scope>
    <source>
        <strain evidence="2 3">LJ05</strain>
    </source>
</reference>
<dbReference type="Proteomes" id="UP000463077">
    <property type="component" value="Unassembled WGS sequence"/>
</dbReference>
<feature type="compositionally biased region" description="Basic and acidic residues" evidence="1">
    <location>
        <begin position="28"/>
        <end position="59"/>
    </location>
</feature>
<evidence type="ECO:0000313" key="3">
    <source>
        <dbReference type="Proteomes" id="UP000463077"/>
    </source>
</evidence>
<sequence>MKNEQINNEEQKALSDNDNAFSNSLFKASKEKSKEQNKSTNKEKPQDKKNNEYLFDSDKKKKTKNPLKKVKYKNTRVRKPKEFSFGKHKVKKTFLDDTTIKRPVRYGGDIYYELRDETYMKFVQVYPKDIMSRNNNEQILDMGVVMNMLKQYGKDNKLISLNMPIDTETQRTHLIKKLDKTSNDVHRHFLEEKIEKLAFLEQSSRMERSFLAMLFGENLQQIQYHVELFTRSMINGFPIKKMTFEEEKKILYKFHNLNEEIK</sequence>
<proteinExistence type="predicted"/>
<accession>A0AB73JH24</accession>
<name>A0AB73JH24_STAAU</name>
<organism evidence="2 3">
    <name type="scientific">Staphylococcus aureus</name>
    <dbReference type="NCBI Taxonomy" id="1280"/>
    <lineage>
        <taxon>Bacteria</taxon>
        <taxon>Bacillati</taxon>
        <taxon>Bacillota</taxon>
        <taxon>Bacilli</taxon>
        <taxon>Bacillales</taxon>
        <taxon>Staphylococcaceae</taxon>
        <taxon>Staphylococcus</taxon>
    </lineage>
</organism>
<dbReference type="EMBL" id="WFHO01000014">
    <property type="protein sequence ID" value="MUG52552.1"/>
    <property type="molecule type" value="Genomic_DNA"/>
</dbReference>
<dbReference type="AlphaFoldDB" id="A0AB73JH24"/>
<feature type="compositionally biased region" description="Basic and acidic residues" evidence="1">
    <location>
        <begin position="1"/>
        <end position="15"/>
    </location>
</feature>
<gene>
    <name evidence="2" type="ORF">GAY54_08290</name>
</gene>
<feature type="region of interest" description="Disordered" evidence="1">
    <location>
        <begin position="1"/>
        <end position="68"/>
    </location>
</feature>
<protein>
    <submittedName>
        <fullName evidence="2">Uncharacterized protein</fullName>
    </submittedName>
</protein>
<evidence type="ECO:0000313" key="2">
    <source>
        <dbReference type="EMBL" id="MUG52552.1"/>
    </source>
</evidence>